<organism evidence="5 6">
    <name type="scientific">Formimonas warabiya</name>
    <dbReference type="NCBI Taxonomy" id="1761012"/>
    <lineage>
        <taxon>Bacteria</taxon>
        <taxon>Bacillati</taxon>
        <taxon>Bacillota</taxon>
        <taxon>Clostridia</taxon>
        <taxon>Eubacteriales</taxon>
        <taxon>Peptococcaceae</taxon>
        <taxon>Candidatus Formimonas</taxon>
    </lineage>
</organism>
<keyword evidence="6" id="KW-1185">Reference proteome</keyword>
<dbReference type="PANTHER" id="PTHR31332">
    <property type="entry name" value="7-HYDROXYMETHYL CHLOROPHYLL A REDUCTASE, CHLOROPLASTIC"/>
    <property type="match status" value="1"/>
</dbReference>
<dbReference type="GO" id="GO:0051536">
    <property type="term" value="F:iron-sulfur cluster binding"/>
    <property type="evidence" value="ECO:0007669"/>
    <property type="project" value="UniProtKB-KW"/>
</dbReference>
<dbReference type="PANTHER" id="PTHR31332:SF0">
    <property type="entry name" value="7-HYDROXYMETHYL CHLOROPHYLL A REDUCTASE, CHLOROPLASTIC"/>
    <property type="match status" value="1"/>
</dbReference>
<evidence type="ECO:0000256" key="3">
    <source>
        <dbReference type="ARBA" id="ARBA00023014"/>
    </source>
</evidence>
<keyword evidence="2" id="KW-0408">Iron</keyword>
<gene>
    <name evidence="5" type="ORF">DCMF_01990</name>
</gene>
<evidence type="ECO:0000256" key="2">
    <source>
        <dbReference type="ARBA" id="ARBA00023004"/>
    </source>
</evidence>
<keyword evidence="3" id="KW-0411">Iron-sulfur</keyword>
<evidence type="ECO:0000256" key="1">
    <source>
        <dbReference type="ARBA" id="ARBA00022723"/>
    </source>
</evidence>
<name>A0A3G1KMN5_FORW1</name>
<dbReference type="RefSeq" id="WP_148132889.1">
    <property type="nucleotide sequence ID" value="NZ_CP017634.1"/>
</dbReference>
<accession>A0A3G1KMN5</accession>
<evidence type="ECO:0000259" key="4">
    <source>
        <dbReference type="PROSITE" id="PS51379"/>
    </source>
</evidence>
<dbReference type="Pfam" id="PF13187">
    <property type="entry name" value="Fer4_9"/>
    <property type="match status" value="1"/>
</dbReference>
<reference evidence="5 6" key="1">
    <citation type="submission" date="2016-10" db="EMBL/GenBank/DDBJ databases">
        <title>Complete Genome Sequence of Peptococcaceae strain DCMF.</title>
        <authorList>
            <person name="Edwards R.J."/>
            <person name="Holland S.I."/>
            <person name="Deshpande N.P."/>
            <person name="Wong Y.K."/>
            <person name="Ertan H."/>
            <person name="Manefield M."/>
            <person name="Russell T.L."/>
            <person name="Lee M.J."/>
        </authorList>
    </citation>
    <scope>NUCLEOTIDE SEQUENCE [LARGE SCALE GENOMIC DNA]</scope>
    <source>
        <strain evidence="5 6">DCMF</strain>
    </source>
</reference>
<dbReference type="AlphaFoldDB" id="A0A3G1KMN5"/>
<dbReference type="PROSITE" id="PS51379">
    <property type="entry name" value="4FE4S_FER_2"/>
    <property type="match status" value="2"/>
</dbReference>
<dbReference type="GO" id="GO:0052592">
    <property type="term" value="F:oxidoreductase activity, acting on CH or CH2 groups, with an iron-sulfur protein as acceptor"/>
    <property type="evidence" value="ECO:0007669"/>
    <property type="project" value="TreeGrafter"/>
</dbReference>
<dbReference type="InterPro" id="IPR017896">
    <property type="entry name" value="4Fe4S_Fe-S-bd"/>
</dbReference>
<keyword evidence="1" id="KW-0479">Metal-binding</keyword>
<dbReference type="Gene3D" id="3.30.70.20">
    <property type="match status" value="1"/>
</dbReference>
<evidence type="ECO:0000313" key="5">
    <source>
        <dbReference type="EMBL" id="ATW23728.1"/>
    </source>
</evidence>
<dbReference type="InterPro" id="IPR045220">
    <property type="entry name" value="FRHB/FDHB/HCAR-like"/>
</dbReference>
<dbReference type="InterPro" id="IPR007516">
    <property type="entry name" value="Co_F420_Hydgase/DH_bsu_N"/>
</dbReference>
<dbReference type="GO" id="GO:0046872">
    <property type="term" value="F:metal ion binding"/>
    <property type="evidence" value="ECO:0007669"/>
    <property type="project" value="UniProtKB-KW"/>
</dbReference>
<dbReference type="PROSITE" id="PS00198">
    <property type="entry name" value="4FE4S_FER_1"/>
    <property type="match status" value="1"/>
</dbReference>
<dbReference type="InterPro" id="IPR017900">
    <property type="entry name" value="4Fe4S_Fe_S_CS"/>
</dbReference>
<dbReference type="InterPro" id="IPR007525">
    <property type="entry name" value="FrhB_FdhB_C"/>
</dbReference>
<protein>
    <recommendedName>
        <fullName evidence="4">4Fe-4S ferredoxin-type domain-containing protein</fullName>
    </recommendedName>
</protein>
<sequence>MKKGFNDLKQDIISAGLCTTCGQCAGSCPKRIIQLKQVDGELEPVLDGECDSCGQCYHTCPGRYIPYPDLERVVFGRERKESEHRLGIWIESYRGHATDPDLRATSSSGGASSALIAYALDSGAIDGMVFASDDPDNPYRAKGTFTSSSKEYMQQKVNSYYSPVATNAALWDAVVTNKLNKVGLIGCGCHIQAVRKMQLYGKPKRLVDSIDLTIGLFCSSNYYFMGTEHLLKEFGNVELEDVAKVNYRGGVWPGYLEVKTKDGSTKTIMSKHDYSWHFLCSAPYKRDRCIMCPDFSAELSDISIGDIYVPTEENPRWAVILVRTERGARLVKEAVAAGYLHIKEHSPELIPQSGVGWEGQKHSSVFRLGQRKKFGWPVPEYNMEIPINLERRKELFFK</sequence>
<dbReference type="Proteomes" id="UP000323521">
    <property type="component" value="Chromosome"/>
</dbReference>
<dbReference type="EMBL" id="CP017634">
    <property type="protein sequence ID" value="ATW23728.1"/>
    <property type="molecule type" value="Genomic_DNA"/>
</dbReference>
<dbReference type="SUPFAM" id="SSF54862">
    <property type="entry name" value="4Fe-4S ferredoxins"/>
    <property type="match status" value="1"/>
</dbReference>
<feature type="domain" description="4Fe-4S ferredoxin-type" evidence="4">
    <location>
        <begin position="42"/>
        <end position="70"/>
    </location>
</feature>
<dbReference type="KEGG" id="fwa:DCMF_01990"/>
<proteinExistence type="predicted"/>
<dbReference type="Pfam" id="PF04432">
    <property type="entry name" value="FrhB_FdhB_C"/>
    <property type="match status" value="1"/>
</dbReference>
<evidence type="ECO:0000313" key="6">
    <source>
        <dbReference type="Proteomes" id="UP000323521"/>
    </source>
</evidence>
<dbReference type="Pfam" id="PF04422">
    <property type="entry name" value="FrhB_FdhB_N"/>
    <property type="match status" value="1"/>
</dbReference>
<dbReference type="OrthoDB" id="430408at2"/>
<feature type="domain" description="4Fe-4S ferredoxin-type" evidence="4">
    <location>
        <begin position="9"/>
        <end position="38"/>
    </location>
</feature>